<dbReference type="PANTHER" id="PTHR30026:SF20">
    <property type="entry name" value="OUTER MEMBRANE PROTEIN TOLC"/>
    <property type="match status" value="1"/>
</dbReference>
<proteinExistence type="inferred from homology"/>
<dbReference type="PANTHER" id="PTHR30026">
    <property type="entry name" value="OUTER MEMBRANE PROTEIN TOLC"/>
    <property type="match status" value="1"/>
</dbReference>
<evidence type="ECO:0000256" key="5">
    <source>
        <dbReference type="ARBA" id="ARBA00022692"/>
    </source>
</evidence>
<dbReference type="GO" id="GO:0015288">
    <property type="term" value="F:porin activity"/>
    <property type="evidence" value="ECO:0007669"/>
    <property type="project" value="TreeGrafter"/>
</dbReference>
<dbReference type="Gene3D" id="1.20.1600.10">
    <property type="entry name" value="Outer membrane efflux proteins (OEP)"/>
    <property type="match status" value="1"/>
</dbReference>
<keyword evidence="3" id="KW-0813">Transport</keyword>
<gene>
    <name evidence="10" type="ordered locus">Dester_0864</name>
</gene>
<dbReference type="SUPFAM" id="SSF56954">
    <property type="entry name" value="Outer membrane efflux proteins (OEP)"/>
    <property type="match status" value="1"/>
</dbReference>
<keyword evidence="8" id="KW-0175">Coiled coil</keyword>
<dbReference type="InterPro" id="IPR028351">
    <property type="entry name" value="CyaE"/>
</dbReference>
<keyword evidence="7" id="KW-0998">Cell outer membrane</keyword>
<accession>F0S3T2</accession>
<dbReference type="PIRSF" id="PIRSF001892">
    <property type="entry name" value="CyaE"/>
    <property type="match status" value="1"/>
</dbReference>
<dbReference type="GO" id="GO:1990281">
    <property type="term" value="C:efflux pump complex"/>
    <property type="evidence" value="ECO:0007669"/>
    <property type="project" value="TreeGrafter"/>
</dbReference>
<evidence type="ECO:0000313" key="10">
    <source>
        <dbReference type="EMBL" id="ADY73504.1"/>
    </source>
</evidence>
<dbReference type="OrthoDB" id="9814032at2"/>
<feature type="chain" id="PRO_5003256667" evidence="9">
    <location>
        <begin position="18"/>
        <end position="430"/>
    </location>
</feature>
<dbReference type="InterPro" id="IPR003423">
    <property type="entry name" value="OMP_efflux"/>
</dbReference>
<dbReference type="FunCoup" id="F0S3T2">
    <property type="interactions" value="165"/>
</dbReference>
<comment type="similarity">
    <text evidence="2">Belongs to the outer membrane factor (OMF) (TC 1.B.17) family.</text>
</comment>
<feature type="coiled-coil region" evidence="8">
    <location>
        <begin position="320"/>
        <end position="386"/>
    </location>
</feature>
<evidence type="ECO:0000256" key="8">
    <source>
        <dbReference type="SAM" id="Coils"/>
    </source>
</evidence>
<dbReference type="KEGG" id="dte:Dester_0864"/>
<keyword evidence="6" id="KW-0472">Membrane</keyword>
<dbReference type="EMBL" id="CP002543">
    <property type="protein sequence ID" value="ADY73504.1"/>
    <property type="molecule type" value="Genomic_DNA"/>
</dbReference>
<dbReference type="InterPro" id="IPR051906">
    <property type="entry name" value="TolC-like"/>
</dbReference>
<evidence type="ECO:0000256" key="9">
    <source>
        <dbReference type="SAM" id="SignalP"/>
    </source>
</evidence>
<feature type="coiled-coil region" evidence="8">
    <location>
        <begin position="187"/>
        <end position="218"/>
    </location>
</feature>
<keyword evidence="5" id="KW-0812">Transmembrane</keyword>
<feature type="signal peptide" evidence="9">
    <location>
        <begin position="1"/>
        <end position="17"/>
    </location>
</feature>
<keyword evidence="4" id="KW-1134">Transmembrane beta strand</keyword>
<dbReference type="GO" id="GO:0015562">
    <property type="term" value="F:efflux transmembrane transporter activity"/>
    <property type="evidence" value="ECO:0007669"/>
    <property type="project" value="InterPro"/>
</dbReference>
<evidence type="ECO:0000256" key="4">
    <source>
        <dbReference type="ARBA" id="ARBA00022452"/>
    </source>
</evidence>
<dbReference type="eggNOG" id="COG1538">
    <property type="taxonomic scope" value="Bacteria"/>
</dbReference>
<evidence type="ECO:0000256" key="2">
    <source>
        <dbReference type="ARBA" id="ARBA00007613"/>
    </source>
</evidence>
<keyword evidence="9" id="KW-0732">Signal</keyword>
<evidence type="ECO:0000256" key="6">
    <source>
        <dbReference type="ARBA" id="ARBA00023136"/>
    </source>
</evidence>
<dbReference type="Pfam" id="PF02321">
    <property type="entry name" value="OEP"/>
    <property type="match status" value="2"/>
</dbReference>
<dbReference type="Proteomes" id="UP000007102">
    <property type="component" value="Chromosome"/>
</dbReference>
<evidence type="ECO:0000313" key="11">
    <source>
        <dbReference type="Proteomes" id="UP000007102"/>
    </source>
</evidence>
<protein>
    <submittedName>
        <fullName evidence="10">Outer membrane efflux protein</fullName>
    </submittedName>
</protein>
<comment type="subcellular location">
    <subcellularLocation>
        <location evidence="1">Cell outer membrane</location>
    </subcellularLocation>
</comment>
<evidence type="ECO:0000256" key="7">
    <source>
        <dbReference type="ARBA" id="ARBA00023237"/>
    </source>
</evidence>
<sequence>MKRLILLIALIPSLSMAKTVNDLKSLLEIAIKNNPEIKLSRKEKEISNYQFKEAIGNFLPTVKLQYTKTSLSDVPTYKMALPGLPSTKFSVMERNFYTLNLSLTQPLFTGGKLTYNLKMKEKLETASFYQFQETVLKVLTNVKKDYYNLSEAKSAVEIAESYLQAARRHLKDVKAFFDEGIVPKRDLLEAKVRVRDAEEQLEKARRTYKVALEKLKNDVGISDIEVKVEKLEYLPVSLTEKELLNLAFENRPLLKYLQNLKRSTDYAVKLSYSQFLPNIILNLSYDRTNQYPMNGNFDNTAVGITIQLPIFEGTQRFWKVKEAKTQKAKAEISIKKAKDLIKLQVISAYTALKAAEARIKTAKIMVEEAKELLRDSEERYKEHVGTSTEVTDAIAYYVKAKGYLNSALADYNRALADLEYAVGKSMTRRP</sequence>
<reference evidence="10 11" key="1">
    <citation type="journal article" date="2011" name="Stand. Genomic Sci.">
        <title>Complete genome sequence of the thermophilic sulfur-reducer Desulfurobacterium thermolithotrophum type strain (BSA(T)) from a deep-sea hydrothermal vent.</title>
        <authorList>
            <person name="Goker M."/>
            <person name="Daligault H."/>
            <person name="Mwirichia R."/>
            <person name="Lapidus A."/>
            <person name="Lucas S."/>
            <person name="Deshpande S."/>
            <person name="Pagani I."/>
            <person name="Tapia R."/>
            <person name="Cheng J.F."/>
            <person name="Goodwin L."/>
            <person name="Pitluck S."/>
            <person name="Liolios K."/>
            <person name="Ivanova N."/>
            <person name="Mavromatis K."/>
            <person name="Mikhailova N."/>
            <person name="Pati A."/>
            <person name="Chen A."/>
            <person name="Palaniappan K."/>
            <person name="Han C."/>
            <person name="Land M."/>
            <person name="Hauser L."/>
            <person name="Pan C."/>
            <person name="Brambilla E.M."/>
            <person name="Rohde M."/>
            <person name="Spring S."/>
            <person name="Sikorski J."/>
            <person name="Wirth R."/>
            <person name="Detter J.C."/>
            <person name="Woyke T."/>
            <person name="Bristow J."/>
            <person name="Eisen J.A."/>
            <person name="Markowitz V."/>
            <person name="Hugenholtz P."/>
            <person name="Kyrpides N.C."/>
            <person name="Klenk H.P."/>
        </authorList>
    </citation>
    <scope>NUCLEOTIDE SEQUENCE [LARGE SCALE GENOMIC DNA]</scope>
    <source>
        <strain evidence="11">DSM 11699 / BSA</strain>
    </source>
</reference>
<keyword evidence="11" id="KW-1185">Reference proteome</keyword>
<dbReference type="HOGENOM" id="CLU_012817_10_6_0"/>
<dbReference type="InParanoid" id="F0S3T2"/>
<organism evidence="10 11">
    <name type="scientific">Desulfurobacterium thermolithotrophum (strain DSM 11699 / BSA)</name>
    <dbReference type="NCBI Taxonomy" id="868864"/>
    <lineage>
        <taxon>Bacteria</taxon>
        <taxon>Pseudomonadati</taxon>
        <taxon>Aquificota</taxon>
        <taxon>Aquificia</taxon>
        <taxon>Desulfurobacteriales</taxon>
        <taxon>Desulfurobacteriaceae</taxon>
        <taxon>Desulfurobacterium</taxon>
    </lineage>
</organism>
<dbReference type="GO" id="GO:0009279">
    <property type="term" value="C:cell outer membrane"/>
    <property type="evidence" value="ECO:0007669"/>
    <property type="project" value="UniProtKB-SubCell"/>
</dbReference>
<reference evidence="11" key="2">
    <citation type="submission" date="2011-02" db="EMBL/GenBank/DDBJ databases">
        <title>The complete genome of Desulfurobacterium thermolithotrophum DSM 11699.</title>
        <authorList>
            <consortium name="US DOE Joint Genome Institute (JGI-PGF)"/>
            <person name="Lucas S."/>
            <person name="Copeland A."/>
            <person name="Lapidus A."/>
            <person name="Bruce D."/>
            <person name="Goodwin L."/>
            <person name="Pitluck S."/>
            <person name="Kyrpides N."/>
            <person name="Mavromatis K."/>
            <person name="Pagani I."/>
            <person name="Ivanova N."/>
            <person name="Mikhailova N."/>
            <person name="Daligault H."/>
            <person name="Detter J.C."/>
            <person name="Tapia R."/>
            <person name="Han C."/>
            <person name="Land M."/>
            <person name="Hauser L."/>
            <person name="Markowitz V."/>
            <person name="Cheng J.-F."/>
            <person name="Hugenholtz P."/>
            <person name="Woyke T."/>
            <person name="Wu D."/>
            <person name="Spring S."/>
            <person name="Brambilla E."/>
            <person name="Klenk H.-P."/>
            <person name="Eisen J.A."/>
        </authorList>
    </citation>
    <scope>NUCLEOTIDE SEQUENCE [LARGE SCALE GENOMIC DNA]</scope>
    <source>
        <strain evidence="11">DSM 11699 / BSA</strain>
    </source>
</reference>
<name>F0S3T2_DESTD</name>
<dbReference type="STRING" id="868864.Dester_0864"/>
<evidence type="ECO:0000256" key="1">
    <source>
        <dbReference type="ARBA" id="ARBA00004442"/>
    </source>
</evidence>
<evidence type="ECO:0000256" key="3">
    <source>
        <dbReference type="ARBA" id="ARBA00022448"/>
    </source>
</evidence>
<dbReference type="AlphaFoldDB" id="F0S3T2"/>
<dbReference type="RefSeq" id="WP_013638457.1">
    <property type="nucleotide sequence ID" value="NC_015185.1"/>
</dbReference>